<dbReference type="Gene3D" id="1.10.10.10">
    <property type="entry name" value="Winged helix-like DNA-binding domain superfamily/Winged helix DNA-binding domain"/>
    <property type="match status" value="1"/>
</dbReference>
<organism evidence="18 19">
    <name type="scientific">Leptospirillum ferriphilum</name>
    <dbReference type="NCBI Taxonomy" id="178606"/>
    <lineage>
        <taxon>Bacteria</taxon>
        <taxon>Pseudomonadati</taxon>
        <taxon>Nitrospirota</taxon>
        <taxon>Nitrospiria</taxon>
        <taxon>Nitrospirales</taxon>
        <taxon>Nitrospiraceae</taxon>
        <taxon>Leptospirillum</taxon>
    </lineage>
</organism>
<dbReference type="Pfam" id="PF09397">
    <property type="entry name" value="FtsK_gamma"/>
    <property type="match status" value="1"/>
</dbReference>
<dbReference type="GO" id="GO:0051301">
    <property type="term" value="P:cell division"/>
    <property type="evidence" value="ECO:0007669"/>
    <property type="project" value="UniProtKB-KW"/>
</dbReference>
<evidence type="ECO:0000256" key="3">
    <source>
        <dbReference type="ARBA" id="ARBA00022475"/>
    </source>
</evidence>
<feature type="binding site" evidence="14">
    <location>
        <begin position="439"/>
        <end position="446"/>
    </location>
    <ligand>
        <name>ATP</name>
        <dbReference type="ChEBI" id="CHEBI:30616"/>
    </ligand>
</feature>
<evidence type="ECO:0000256" key="4">
    <source>
        <dbReference type="ARBA" id="ARBA00022618"/>
    </source>
</evidence>
<feature type="domain" description="FtsK" evidence="17">
    <location>
        <begin position="422"/>
        <end position="610"/>
    </location>
</feature>
<dbReference type="OrthoDB" id="9807790at2"/>
<keyword evidence="6 14" id="KW-0547">Nucleotide-binding</keyword>
<evidence type="ECO:0000256" key="5">
    <source>
        <dbReference type="ARBA" id="ARBA00022692"/>
    </source>
</evidence>
<keyword evidence="8 14" id="KW-0067">ATP-binding</keyword>
<feature type="region of interest" description="Disordered" evidence="15">
    <location>
        <begin position="220"/>
        <end position="306"/>
    </location>
</feature>
<reference evidence="18 19" key="1">
    <citation type="submission" date="2014-06" db="EMBL/GenBank/DDBJ databases">
        <title>Draft genome sequence of iron oxidizing acidophile Leptospirillum ferriphilum DSM14647.</title>
        <authorList>
            <person name="Cardenas J.P."/>
            <person name="Lazcano M."/>
            <person name="Ossandon F.J."/>
            <person name="Corbett M."/>
            <person name="Holmes D.S."/>
            <person name="Watkin E."/>
        </authorList>
    </citation>
    <scope>NUCLEOTIDE SEQUENCE [LARGE SCALE GENOMIC DNA]</scope>
    <source>
        <strain evidence="18 19">DSM 14647</strain>
    </source>
</reference>
<evidence type="ECO:0000256" key="9">
    <source>
        <dbReference type="ARBA" id="ARBA00022989"/>
    </source>
</evidence>
<dbReference type="GO" id="GO:0005886">
    <property type="term" value="C:plasma membrane"/>
    <property type="evidence" value="ECO:0007669"/>
    <property type="project" value="UniProtKB-SubCell"/>
</dbReference>
<dbReference type="PANTHER" id="PTHR22683:SF41">
    <property type="entry name" value="DNA TRANSLOCASE FTSK"/>
    <property type="match status" value="1"/>
</dbReference>
<dbReference type="InterPro" id="IPR025199">
    <property type="entry name" value="FtsK_4TM"/>
</dbReference>
<dbReference type="InterPro" id="IPR041027">
    <property type="entry name" value="FtsK_alpha"/>
</dbReference>
<name>A0A094YIT7_9BACT</name>
<dbReference type="SUPFAM" id="SSF52540">
    <property type="entry name" value="P-loop containing nucleoside triphosphate hydrolases"/>
    <property type="match status" value="1"/>
</dbReference>
<keyword evidence="4 18" id="KW-0132">Cell division</keyword>
<gene>
    <name evidence="18" type="ORF">LptCag_1786</name>
</gene>
<dbReference type="CDD" id="cd01127">
    <property type="entry name" value="TrwB_TraG_TraD_VirD4"/>
    <property type="match status" value="1"/>
</dbReference>
<evidence type="ECO:0000256" key="6">
    <source>
        <dbReference type="ARBA" id="ARBA00022741"/>
    </source>
</evidence>
<evidence type="ECO:0000256" key="10">
    <source>
        <dbReference type="ARBA" id="ARBA00023125"/>
    </source>
</evidence>
<keyword evidence="11 16" id="KW-0472">Membrane</keyword>
<dbReference type="InterPro" id="IPR036388">
    <property type="entry name" value="WH-like_DNA-bd_sf"/>
</dbReference>
<dbReference type="InterPro" id="IPR050206">
    <property type="entry name" value="FtsK/SpoIIIE/SftA"/>
</dbReference>
<comment type="subcellular location">
    <subcellularLocation>
        <location evidence="1">Cell membrane</location>
        <topology evidence="1">Multi-pass membrane protein</topology>
    </subcellularLocation>
</comment>
<dbReference type="SMART" id="SM00843">
    <property type="entry name" value="Ftsk_gamma"/>
    <property type="match status" value="1"/>
</dbReference>
<dbReference type="InterPro" id="IPR018541">
    <property type="entry name" value="Ftsk_gamma"/>
</dbReference>
<feature type="region of interest" description="Disordered" evidence="15">
    <location>
        <begin position="736"/>
        <end position="758"/>
    </location>
</feature>
<keyword evidence="7" id="KW-0159">Chromosome partition</keyword>
<dbReference type="InterPro" id="IPR002543">
    <property type="entry name" value="FtsK_dom"/>
</dbReference>
<dbReference type="Proteomes" id="UP000029452">
    <property type="component" value="Unassembled WGS sequence"/>
</dbReference>
<dbReference type="GO" id="GO:0003677">
    <property type="term" value="F:DNA binding"/>
    <property type="evidence" value="ECO:0007669"/>
    <property type="project" value="UniProtKB-KW"/>
</dbReference>
<accession>A0A094YIT7</accession>
<evidence type="ECO:0000313" key="19">
    <source>
        <dbReference type="Proteomes" id="UP000029452"/>
    </source>
</evidence>
<dbReference type="PANTHER" id="PTHR22683">
    <property type="entry name" value="SPORULATION PROTEIN RELATED"/>
    <property type="match status" value="1"/>
</dbReference>
<comment type="caution">
    <text evidence="18">The sequence shown here is derived from an EMBL/GenBank/DDBJ whole genome shotgun (WGS) entry which is preliminary data.</text>
</comment>
<dbReference type="Pfam" id="PF01580">
    <property type="entry name" value="FtsK_SpoIIIE"/>
    <property type="match status" value="1"/>
</dbReference>
<feature type="region of interest" description="Disordered" evidence="15">
    <location>
        <begin position="195"/>
        <end position="214"/>
    </location>
</feature>
<feature type="compositionally biased region" description="Acidic residues" evidence="15">
    <location>
        <begin position="237"/>
        <end position="258"/>
    </location>
</feature>
<protein>
    <submittedName>
        <fullName evidence="18">Cell division protein FtsK</fullName>
    </submittedName>
</protein>
<keyword evidence="3" id="KW-1003">Cell membrane</keyword>
<dbReference type="GO" id="GO:0007059">
    <property type="term" value="P:chromosome segregation"/>
    <property type="evidence" value="ECO:0007669"/>
    <property type="project" value="UniProtKB-KW"/>
</dbReference>
<dbReference type="RefSeq" id="WP_036083186.1">
    <property type="nucleotide sequence ID" value="NZ_OBMB01000001.1"/>
</dbReference>
<keyword evidence="5 16" id="KW-0812">Transmembrane</keyword>
<feature type="transmembrane region" description="Helical" evidence="16">
    <location>
        <begin position="22"/>
        <end position="41"/>
    </location>
</feature>
<dbReference type="PATRIC" id="fig|178606.4.peg.2039"/>
<sequence length="758" mass="82895">MTPDSEHFTQTSENHPEKRLGYYLRLTTGTSLLIFLTLALATGHADDPSLFTVSSRAVARNIVGDAGSTVSDFLRMLFGAGAWLPLLFLGQVVWTVAREKSVPLRMYAGWALALIAVPAIFSGILPPSWTSPYPPGGSTGEFFYGQAVRHLNPAGTYLFYLTLLTLAALTVALPTLHSLEQKLKNKWRLRRISADQSHPPAPEDQGPPGEQGRSLALPEEEVKDLSLSSVSVTKNEDWEENGEDLEDGEDLGEDEAPDDTPHPLPPPGGTQNTSRKLSGGAPPATDFRPPEDVMDPLPPLNEGSSPQFLKETERTLADFFRTYGVPGRMAGCQPGPVVTLFEFHPAPGIKVNRVTGLTNELSLALKVPHIHIQVPIPGKSAVGLEVPNPKRQVVVFREIFQSSSFRSIGSPLALALGKNISGDPVAFDLARMPHLLIAGATGTGKSVCMNVLVTSILMNAGPDEVRFLMIDPKRLEFAPYEGIPHLLGPVVTDPRIAAQKLRILNDEMLRRYDLMKTAGVRNIAEFRKAVPKSEWFPYIVVLIDELADLMLSLKKDVEPQIIRLAQMARASGIHLVLATQRPSAQVLTGLIKANIPTKIAFQVTTQIDSRVILDQGGAELLLGAGDMLMRPPGTDALRRMHGAFISEGEVHRIVESWSRVPPPDDRPLERLSGEFLAGGAESSGEEDVDENDTLYPEAVQLVRRQRKASTSLIQRHFRIGYNRAARLIERMESEGIIGQQEGSRPRTVLDRKESNGPS</sequence>
<dbReference type="InterPro" id="IPR027417">
    <property type="entry name" value="P-loop_NTPase"/>
</dbReference>
<evidence type="ECO:0000256" key="13">
    <source>
        <dbReference type="ARBA" id="ARBA00025923"/>
    </source>
</evidence>
<dbReference type="AlphaFoldDB" id="A0A094YIT7"/>
<feature type="compositionally biased region" description="Basic and acidic residues" evidence="15">
    <location>
        <begin position="743"/>
        <end position="758"/>
    </location>
</feature>
<evidence type="ECO:0000256" key="1">
    <source>
        <dbReference type="ARBA" id="ARBA00004651"/>
    </source>
</evidence>
<dbReference type="InterPro" id="IPR003593">
    <property type="entry name" value="AAA+_ATPase"/>
</dbReference>
<evidence type="ECO:0000256" key="8">
    <source>
        <dbReference type="ARBA" id="ARBA00022840"/>
    </source>
</evidence>
<evidence type="ECO:0000256" key="15">
    <source>
        <dbReference type="SAM" id="MobiDB-lite"/>
    </source>
</evidence>
<evidence type="ECO:0000256" key="16">
    <source>
        <dbReference type="SAM" id="Phobius"/>
    </source>
</evidence>
<dbReference type="PROSITE" id="PS50901">
    <property type="entry name" value="FTSK"/>
    <property type="match status" value="1"/>
</dbReference>
<dbReference type="Pfam" id="PF17854">
    <property type="entry name" value="FtsK_alpha"/>
    <property type="match status" value="1"/>
</dbReference>
<dbReference type="InterPro" id="IPR036390">
    <property type="entry name" value="WH_DNA-bd_sf"/>
</dbReference>
<keyword evidence="12" id="KW-0131">Cell cycle</keyword>
<evidence type="ECO:0000256" key="11">
    <source>
        <dbReference type="ARBA" id="ARBA00023136"/>
    </source>
</evidence>
<evidence type="ECO:0000259" key="17">
    <source>
        <dbReference type="PROSITE" id="PS50901"/>
    </source>
</evidence>
<evidence type="ECO:0000256" key="2">
    <source>
        <dbReference type="ARBA" id="ARBA00006474"/>
    </source>
</evidence>
<comment type="similarity">
    <text evidence="2">Belongs to the FtsK/SpoIIIE/SftA family.</text>
</comment>
<proteinExistence type="inferred from homology"/>
<feature type="transmembrane region" description="Helical" evidence="16">
    <location>
        <begin position="73"/>
        <end position="94"/>
    </location>
</feature>
<comment type="subunit">
    <text evidence="13">Homohexamer. Forms a ring that surrounds DNA.</text>
</comment>
<dbReference type="Gene3D" id="3.40.50.300">
    <property type="entry name" value="P-loop containing nucleotide triphosphate hydrolases"/>
    <property type="match status" value="1"/>
</dbReference>
<dbReference type="SUPFAM" id="SSF46785">
    <property type="entry name" value="Winged helix' DNA-binding domain"/>
    <property type="match status" value="1"/>
</dbReference>
<feature type="transmembrane region" description="Helical" evidence="16">
    <location>
        <begin position="157"/>
        <end position="179"/>
    </location>
</feature>
<evidence type="ECO:0000313" key="18">
    <source>
        <dbReference type="EMBL" id="KGA93091.1"/>
    </source>
</evidence>
<dbReference type="Pfam" id="PF13491">
    <property type="entry name" value="FtsK_4TM"/>
    <property type="match status" value="1"/>
</dbReference>
<keyword evidence="9 16" id="KW-1133">Transmembrane helix</keyword>
<dbReference type="SMART" id="SM00382">
    <property type="entry name" value="AAA"/>
    <property type="match status" value="1"/>
</dbReference>
<dbReference type="Gene3D" id="3.30.980.40">
    <property type="match status" value="1"/>
</dbReference>
<feature type="transmembrane region" description="Helical" evidence="16">
    <location>
        <begin position="106"/>
        <end position="125"/>
    </location>
</feature>
<dbReference type="GO" id="GO:0005524">
    <property type="term" value="F:ATP binding"/>
    <property type="evidence" value="ECO:0007669"/>
    <property type="project" value="UniProtKB-UniRule"/>
</dbReference>
<evidence type="ECO:0000256" key="12">
    <source>
        <dbReference type="ARBA" id="ARBA00023306"/>
    </source>
</evidence>
<keyword evidence="10" id="KW-0238">DNA-binding</keyword>
<dbReference type="EMBL" id="JPGK01000008">
    <property type="protein sequence ID" value="KGA93091.1"/>
    <property type="molecule type" value="Genomic_DNA"/>
</dbReference>
<evidence type="ECO:0000256" key="7">
    <source>
        <dbReference type="ARBA" id="ARBA00022829"/>
    </source>
</evidence>
<evidence type="ECO:0000256" key="14">
    <source>
        <dbReference type="PROSITE-ProRule" id="PRU00289"/>
    </source>
</evidence>